<accession>G8R766</accession>
<name>G8R766_OWEHD</name>
<dbReference type="HOGENOM" id="CLU_117100_1_0_10"/>
<evidence type="ECO:0000313" key="2">
    <source>
        <dbReference type="EMBL" id="AEV34473.1"/>
    </source>
</evidence>
<dbReference type="Proteomes" id="UP000005631">
    <property type="component" value="Chromosome"/>
</dbReference>
<evidence type="ECO:0000256" key="1">
    <source>
        <dbReference type="SAM" id="SignalP"/>
    </source>
</evidence>
<dbReference type="Gene3D" id="2.40.50.870">
    <property type="entry name" value="Protein of unknown function (DUF3299)"/>
    <property type="match status" value="1"/>
</dbReference>
<dbReference type="KEGG" id="oho:Oweho_3525"/>
<reference evidence="2 3" key="1">
    <citation type="journal article" date="2012" name="Stand. Genomic Sci.">
        <title>Genome sequence of the orange-pigmented seawater bacterium Owenweeksia hongkongensis type strain (UST20020801(T)).</title>
        <authorList>
            <person name="Riedel T."/>
            <person name="Held B."/>
            <person name="Nolan M."/>
            <person name="Lucas S."/>
            <person name="Lapidus A."/>
            <person name="Tice H."/>
            <person name="Del Rio T.G."/>
            <person name="Cheng J.F."/>
            <person name="Han C."/>
            <person name="Tapia R."/>
            <person name="Goodwin L.A."/>
            <person name="Pitluck S."/>
            <person name="Liolios K."/>
            <person name="Mavromatis K."/>
            <person name="Pagani I."/>
            <person name="Ivanova N."/>
            <person name="Mikhailova N."/>
            <person name="Pati A."/>
            <person name="Chen A."/>
            <person name="Palaniappan K."/>
            <person name="Rohde M."/>
            <person name="Tindall B.J."/>
            <person name="Detter J.C."/>
            <person name="Goker M."/>
            <person name="Woyke T."/>
            <person name="Bristow J."/>
            <person name="Eisen J.A."/>
            <person name="Markowitz V."/>
            <person name="Hugenholtz P."/>
            <person name="Klenk H.P."/>
            <person name="Kyrpides N.C."/>
        </authorList>
    </citation>
    <scope>NUCLEOTIDE SEQUENCE</scope>
    <source>
        <strain evidence="3">DSM 17368 / JCM 12287 / NRRL B-23963</strain>
    </source>
</reference>
<proteinExistence type="predicted"/>
<dbReference type="AlphaFoldDB" id="G8R766"/>
<dbReference type="EMBL" id="CP003156">
    <property type="protein sequence ID" value="AEV34473.1"/>
    <property type="molecule type" value="Genomic_DNA"/>
</dbReference>
<keyword evidence="3" id="KW-1185">Reference proteome</keyword>
<keyword evidence="1" id="KW-0732">Signal</keyword>
<evidence type="ECO:0000313" key="3">
    <source>
        <dbReference type="Proteomes" id="UP000005631"/>
    </source>
</evidence>
<gene>
    <name evidence="2" type="ordered locus">Oweho_3525</name>
</gene>
<evidence type="ECO:0008006" key="4">
    <source>
        <dbReference type="Google" id="ProtNLM"/>
    </source>
</evidence>
<feature type="signal peptide" evidence="1">
    <location>
        <begin position="1"/>
        <end position="19"/>
    </location>
</feature>
<protein>
    <recommendedName>
        <fullName evidence="4">DUF3299 domain-containing protein</fullName>
    </recommendedName>
</protein>
<feature type="chain" id="PRO_5003515601" description="DUF3299 domain-containing protein" evidence="1">
    <location>
        <begin position="20"/>
        <end position="148"/>
    </location>
</feature>
<dbReference type="eggNOG" id="COG3495">
    <property type="taxonomic scope" value="Bacteria"/>
</dbReference>
<organism evidence="2 3">
    <name type="scientific">Owenweeksia hongkongensis (strain DSM 17368 / CIP 108786 / JCM 12287 / NRRL B-23963 / UST20020801)</name>
    <dbReference type="NCBI Taxonomy" id="926562"/>
    <lineage>
        <taxon>Bacteria</taxon>
        <taxon>Pseudomonadati</taxon>
        <taxon>Bacteroidota</taxon>
        <taxon>Flavobacteriia</taxon>
        <taxon>Flavobacteriales</taxon>
        <taxon>Owenweeksiaceae</taxon>
        <taxon>Owenweeksia</taxon>
    </lineage>
</organism>
<sequence length="148" mass="16935">MRKLALILFLLSASITSMSAQNSPKEIDWKFLSKVDFVDKYFEEYEAWYLFPEFSEPIKKLDGKKVKIKGYVIPLDVEDNLYALSAYPFSSCFFCGGAGPESVMSLKFKAKPRHFDTDDVATFEGTLHLNTTDLDTFNYVLQNAQEVE</sequence>
<dbReference type="STRING" id="926562.Oweho_3525"/>
<dbReference type="PATRIC" id="fig|926562.3.peg.3546"/>